<keyword evidence="2" id="KW-1185">Reference proteome</keyword>
<organism evidence="1 2">
    <name type="scientific">Datura stramonium</name>
    <name type="common">Jimsonweed</name>
    <name type="synonym">Common thornapple</name>
    <dbReference type="NCBI Taxonomy" id="4076"/>
    <lineage>
        <taxon>Eukaryota</taxon>
        <taxon>Viridiplantae</taxon>
        <taxon>Streptophyta</taxon>
        <taxon>Embryophyta</taxon>
        <taxon>Tracheophyta</taxon>
        <taxon>Spermatophyta</taxon>
        <taxon>Magnoliopsida</taxon>
        <taxon>eudicotyledons</taxon>
        <taxon>Gunneridae</taxon>
        <taxon>Pentapetalae</taxon>
        <taxon>asterids</taxon>
        <taxon>lamiids</taxon>
        <taxon>Solanales</taxon>
        <taxon>Solanaceae</taxon>
        <taxon>Solanoideae</taxon>
        <taxon>Datureae</taxon>
        <taxon>Datura</taxon>
    </lineage>
</organism>
<protein>
    <submittedName>
        <fullName evidence="1">Uncharacterized protein</fullName>
    </submittedName>
</protein>
<dbReference type="Gene3D" id="1.20.120.1080">
    <property type="match status" value="1"/>
</dbReference>
<reference evidence="1 2" key="1">
    <citation type="journal article" date="2021" name="BMC Genomics">
        <title>Datura genome reveals duplications of psychoactive alkaloid biosynthetic genes and high mutation rate following tissue culture.</title>
        <authorList>
            <person name="Rajewski A."/>
            <person name="Carter-House D."/>
            <person name="Stajich J."/>
            <person name="Litt A."/>
        </authorList>
    </citation>
    <scope>NUCLEOTIDE SEQUENCE [LARGE SCALE GENOMIC DNA]</scope>
    <source>
        <strain evidence="1">AR-01</strain>
    </source>
</reference>
<gene>
    <name evidence="1" type="ORF">HAX54_026165</name>
</gene>
<evidence type="ECO:0000313" key="1">
    <source>
        <dbReference type="EMBL" id="MCD7454822.1"/>
    </source>
</evidence>
<proteinExistence type="predicted"/>
<evidence type="ECO:0000313" key="2">
    <source>
        <dbReference type="Proteomes" id="UP000823775"/>
    </source>
</evidence>
<dbReference type="Pfam" id="PF21010">
    <property type="entry name" value="HA2_C"/>
    <property type="match status" value="1"/>
</dbReference>
<name>A0ABS8S7C8_DATST</name>
<dbReference type="Proteomes" id="UP000823775">
    <property type="component" value="Unassembled WGS sequence"/>
</dbReference>
<accession>A0ABS8S7C8</accession>
<sequence>MCQSPIRWMLSKTIVASDKYKCSDEIISIAAMLSTNAAAGDSLYELTGNGKITRLDCGEYPTLGGHGLDFVMEPTKGLPAHYIRLLNNKNNGDITNHVVICCRRYC</sequence>
<dbReference type="EMBL" id="JACEIK010000318">
    <property type="protein sequence ID" value="MCD7454822.1"/>
    <property type="molecule type" value="Genomic_DNA"/>
</dbReference>
<comment type="caution">
    <text evidence="1">The sequence shown here is derived from an EMBL/GenBank/DDBJ whole genome shotgun (WGS) entry which is preliminary data.</text>
</comment>